<accession>L7MBY7</accession>
<reference evidence="2" key="1">
    <citation type="submission" date="2012-11" db="EMBL/GenBank/DDBJ databases">
        <authorList>
            <person name="Lucero-Rivera Y.E."/>
            <person name="Tovar-Ramirez D."/>
        </authorList>
    </citation>
    <scope>NUCLEOTIDE SEQUENCE</scope>
    <source>
        <tissue evidence="2">Salivary gland</tissue>
    </source>
</reference>
<feature type="chain" id="PRO_5003981220" evidence="1">
    <location>
        <begin position="26"/>
        <end position="194"/>
    </location>
</feature>
<evidence type="ECO:0000313" key="2">
    <source>
        <dbReference type="EMBL" id="JAA60679.1"/>
    </source>
</evidence>
<name>L7MBY7_RHIPC</name>
<organism evidence="2">
    <name type="scientific">Rhipicephalus pulchellus</name>
    <name type="common">Yellow backed tick</name>
    <name type="synonym">Dermacentor pulchellus</name>
    <dbReference type="NCBI Taxonomy" id="72859"/>
    <lineage>
        <taxon>Eukaryota</taxon>
        <taxon>Metazoa</taxon>
        <taxon>Ecdysozoa</taxon>
        <taxon>Arthropoda</taxon>
        <taxon>Chelicerata</taxon>
        <taxon>Arachnida</taxon>
        <taxon>Acari</taxon>
        <taxon>Parasitiformes</taxon>
        <taxon>Ixodida</taxon>
        <taxon>Ixodoidea</taxon>
        <taxon>Ixodidae</taxon>
        <taxon>Rhipicephalinae</taxon>
        <taxon>Rhipicephalus</taxon>
        <taxon>Rhipicephalus</taxon>
    </lineage>
</organism>
<keyword evidence="1" id="KW-0732">Signal</keyword>
<protein>
    <submittedName>
        <fullName evidence="2">Putative kunitz-like peptide</fullName>
    </submittedName>
</protein>
<dbReference type="AlphaFoldDB" id="L7MBY7"/>
<evidence type="ECO:0000256" key="1">
    <source>
        <dbReference type="SAM" id="SignalP"/>
    </source>
</evidence>
<proteinExistence type="evidence at transcript level"/>
<dbReference type="EMBL" id="GACK01004355">
    <property type="protein sequence ID" value="JAA60679.1"/>
    <property type="molecule type" value="mRNA"/>
</dbReference>
<feature type="signal peptide" evidence="1">
    <location>
        <begin position="1"/>
        <end position="25"/>
    </location>
</feature>
<sequence length="194" mass="21688">MIRFLIVVAVPSALITFLLIGQISGNGFEENCPNTTCKTPDEPFCHDIGSDNVTILYIYNETSHLCVNALIERGRNNTFESFFTCVSTCQTGQGALNCIGKPMNVYNNSKTTSSPALTLENQSETKDEETDDPYRFLEEPYEAYFYNVTAMKCQNYTAVGVAYNATNFFHFNKTCQNDCVGFNISTIYGNNKTN</sequence>
<reference evidence="2" key="2">
    <citation type="journal article" date="2015" name="J. Proteomics">
        <title>Sexual differences in the sialomes of the zebra tick, Rhipicephalus pulchellus.</title>
        <authorList>
            <person name="Tan A.W."/>
            <person name="Francischetti I.M."/>
            <person name="Slovak M."/>
            <person name="Kini R.M."/>
            <person name="Ribeiro J.M."/>
        </authorList>
    </citation>
    <scope>NUCLEOTIDE SEQUENCE</scope>
    <source>
        <tissue evidence="2">Salivary gland</tissue>
    </source>
</reference>